<feature type="transmembrane region" description="Helical" evidence="6">
    <location>
        <begin position="79"/>
        <end position="101"/>
    </location>
</feature>
<evidence type="ECO:0000256" key="4">
    <source>
        <dbReference type="ARBA" id="ARBA00022989"/>
    </source>
</evidence>
<keyword evidence="4 6" id="KW-1133">Transmembrane helix</keyword>
<feature type="transmembrane region" description="Helical" evidence="6">
    <location>
        <begin position="27"/>
        <end position="58"/>
    </location>
</feature>
<feature type="transmembrane region" description="Helical" evidence="6">
    <location>
        <begin position="107"/>
        <end position="129"/>
    </location>
</feature>
<proteinExistence type="predicted"/>
<evidence type="ECO:0000313" key="8">
    <source>
        <dbReference type="Proteomes" id="UP001589788"/>
    </source>
</evidence>
<name>A0ABV6C364_9ACTN</name>
<evidence type="ECO:0000256" key="2">
    <source>
        <dbReference type="ARBA" id="ARBA00022475"/>
    </source>
</evidence>
<comment type="caution">
    <text evidence="7">The sequence shown here is derived from an EMBL/GenBank/DDBJ whole genome shotgun (WGS) entry which is preliminary data.</text>
</comment>
<evidence type="ECO:0000256" key="6">
    <source>
        <dbReference type="SAM" id="Phobius"/>
    </source>
</evidence>
<evidence type="ECO:0000256" key="5">
    <source>
        <dbReference type="ARBA" id="ARBA00023136"/>
    </source>
</evidence>
<keyword evidence="5 6" id="KW-0472">Membrane</keyword>
<evidence type="ECO:0000313" key="7">
    <source>
        <dbReference type="EMBL" id="MFC0081422.1"/>
    </source>
</evidence>
<gene>
    <name evidence="7" type="ORF">ACFFRE_04550</name>
</gene>
<dbReference type="EMBL" id="JBHLYQ010000030">
    <property type="protein sequence ID" value="MFC0081422.1"/>
    <property type="molecule type" value="Genomic_DNA"/>
</dbReference>
<dbReference type="Pfam" id="PF03899">
    <property type="entry name" value="ATP-synt_I"/>
    <property type="match status" value="1"/>
</dbReference>
<accession>A0ABV6C364</accession>
<keyword evidence="8" id="KW-1185">Reference proteome</keyword>
<evidence type="ECO:0000256" key="1">
    <source>
        <dbReference type="ARBA" id="ARBA00004651"/>
    </source>
</evidence>
<evidence type="ECO:0000256" key="3">
    <source>
        <dbReference type="ARBA" id="ARBA00022692"/>
    </source>
</evidence>
<keyword evidence="3 6" id="KW-0812">Transmembrane</keyword>
<protein>
    <submittedName>
        <fullName evidence="7">ATP synthase subunit I</fullName>
    </submittedName>
</protein>
<dbReference type="InterPro" id="IPR005598">
    <property type="entry name" value="ATP_synth_I"/>
</dbReference>
<organism evidence="7 8">
    <name type="scientific">Aciditerrimonas ferrireducens</name>
    <dbReference type="NCBI Taxonomy" id="667306"/>
    <lineage>
        <taxon>Bacteria</taxon>
        <taxon>Bacillati</taxon>
        <taxon>Actinomycetota</taxon>
        <taxon>Acidimicrobiia</taxon>
        <taxon>Acidimicrobiales</taxon>
        <taxon>Acidimicrobiaceae</taxon>
        <taxon>Aciditerrimonas</taxon>
    </lineage>
</organism>
<comment type="subcellular location">
    <subcellularLocation>
        <location evidence="1">Cell membrane</location>
        <topology evidence="1">Multi-pass membrane protein</topology>
    </subcellularLocation>
</comment>
<dbReference type="Proteomes" id="UP001589788">
    <property type="component" value="Unassembled WGS sequence"/>
</dbReference>
<sequence>MVNVLSALSVPQLSALARRTALVALGVGVVALIVTFVLGMPLAGLGVCLGLAMALVNFRLIARSTARASAAAEPARRRPLVTSTLGRLGAISVVALLLAWLVRPLGFGTIVGLALFQFALLANVVTALLRDGALRTEEDGRS</sequence>
<keyword evidence="2" id="KW-1003">Cell membrane</keyword>
<dbReference type="RefSeq" id="WP_377788652.1">
    <property type="nucleotide sequence ID" value="NZ_JBHLYQ010000030.1"/>
</dbReference>
<reference evidence="7 8" key="1">
    <citation type="submission" date="2024-09" db="EMBL/GenBank/DDBJ databases">
        <authorList>
            <person name="Sun Q."/>
            <person name="Mori K."/>
        </authorList>
    </citation>
    <scope>NUCLEOTIDE SEQUENCE [LARGE SCALE GENOMIC DNA]</scope>
    <source>
        <strain evidence="7 8">JCM 15389</strain>
    </source>
</reference>